<dbReference type="PANTHER" id="PTHR24252">
    <property type="entry name" value="ACROSIN-RELATED"/>
    <property type="match status" value="1"/>
</dbReference>
<protein>
    <submittedName>
        <fullName evidence="5">Serine protease</fullName>
    </submittedName>
</protein>
<keyword evidence="2 5" id="KW-0645">Protease</keyword>
<keyword evidence="2" id="KW-0720">Serine protease</keyword>
<accession>A0ABY6D8H9</accession>
<dbReference type="GO" id="GO:0006508">
    <property type="term" value="P:proteolysis"/>
    <property type="evidence" value="ECO:0007669"/>
    <property type="project" value="UniProtKB-KW"/>
</dbReference>
<evidence type="ECO:0000313" key="5">
    <source>
        <dbReference type="EMBL" id="UXX82441.1"/>
    </source>
</evidence>
<keyword evidence="1" id="KW-1015">Disulfide bond</keyword>
<evidence type="ECO:0000256" key="3">
    <source>
        <dbReference type="SAM" id="SignalP"/>
    </source>
</evidence>
<proteinExistence type="predicted"/>
<dbReference type="Proteomes" id="UP001064087">
    <property type="component" value="Chromosome"/>
</dbReference>
<dbReference type="InterPro" id="IPR001254">
    <property type="entry name" value="Trypsin_dom"/>
</dbReference>
<dbReference type="SUPFAM" id="SSF50494">
    <property type="entry name" value="Trypsin-like serine proteases"/>
    <property type="match status" value="1"/>
</dbReference>
<dbReference type="GO" id="GO:0008233">
    <property type="term" value="F:peptidase activity"/>
    <property type="evidence" value="ECO:0007669"/>
    <property type="project" value="UniProtKB-KW"/>
</dbReference>
<dbReference type="InterPro" id="IPR043504">
    <property type="entry name" value="Peptidase_S1_PA_chymotrypsin"/>
</dbReference>
<dbReference type="PANTHER" id="PTHR24252:SF7">
    <property type="entry name" value="HYALIN"/>
    <property type="match status" value="1"/>
</dbReference>
<dbReference type="CDD" id="cd00190">
    <property type="entry name" value="Tryp_SPc"/>
    <property type="match status" value="1"/>
</dbReference>
<feature type="domain" description="Peptidase S1" evidence="4">
    <location>
        <begin position="42"/>
        <end position="286"/>
    </location>
</feature>
<gene>
    <name evidence="5" type="ORF">N7U68_15250</name>
</gene>
<dbReference type="PROSITE" id="PS00135">
    <property type="entry name" value="TRYPSIN_SER"/>
    <property type="match status" value="1"/>
</dbReference>
<evidence type="ECO:0000313" key="6">
    <source>
        <dbReference type="Proteomes" id="UP001064087"/>
    </source>
</evidence>
<evidence type="ECO:0000256" key="1">
    <source>
        <dbReference type="ARBA" id="ARBA00023157"/>
    </source>
</evidence>
<dbReference type="SMART" id="SM00020">
    <property type="entry name" value="Tryp_SPc"/>
    <property type="match status" value="1"/>
</dbReference>
<dbReference type="InterPro" id="IPR001314">
    <property type="entry name" value="Peptidase_S1A"/>
</dbReference>
<dbReference type="RefSeq" id="WP_263047365.1">
    <property type="nucleotide sequence ID" value="NZ_CP106738.1"/>
</dbReference>
<name>A0ABY6D8H9_9RHOB</name>
<dbReference type="PROSITE" id="PS00134">
    <property type="entry name" value="TRYPSIN_HIS"/>
    <property type="match status" value="1"/>
</dbReference>
<dbReference type="Gene3D" id="2.40.10.10">
    <property type="entry name" value="Trypsin-like serine proteases"/>
    <property type="match status" value="2"/>
</dbReference>
<keyword evidence="3" id="KW-0732">Signal</keyword>
<dbReference type="InterPro" id="IPR033116">
    <property type="entry name" value="TRYPSIN_SER"/>
</dbReference>
<dbReference type="EMBL" id="CP106738">
    <property type="protein sequence ID" value="UXX82441.1"/>
    <property type="molecule type" value="Genomic_DNA"/>
</dbReference>
<dbReference type="InterPro" id="IPR009003">
    <property type="entry name" value="Peptidase_S1_PA"/>
</dbReference>
<evidence type="ECO:0000256" key="2">
    <source>
        <dbReference type="RuleBase" id="RU363034"/>
    </source>
</evidence>
<evidence type="ECO:0000259" key="4">
    <source>
        <dbReference type="PROSITE" id="PS50240"/>
    </source>
</evidence>
<feature type="chain" id="PRO_5047194367" evidence="3">
    <location>
        <begin position="25"/>
        <end position="288"/>
    </location>
</feature>
<keyword evidence="6" id="KW-1185">Reference proteome</keyword>
<keyword evidence="2" id="KW-0378">Hydrolase</keyword>
<dbReference type="InterPro" id="IPR018114">
    <property type="entry name" value="TRYPSIN_HIS"/>
</dbReference>
<organism evidence="5 6">
    <name type="scientific">Roseovarius pelagicus</name>
    <dbReference type="NCBI Taxonomy" id="2980108"/>
    <lineage>
        <taxon>Bacteria</taxon>
        <taxon>Pseudomonadati</taxon>
        <taxon>Pseudomonadota</taxon>
        <taxon>Alphaproteobacteria</taxon>
        <taxon>Rhodobacterales</taxon>
        <taxon>Roseobacteraceae</taxon>
        <taxon>Roseovarius</taxon>
    </lineage>
</organism>
<dbReference type="PROSITE" id="PS50240">
    <property type="entry name" value="TRYPSIN_DOM"/>
    <property type="match status" value="1"/>
</dbReference>
<reference evidence="5" key="1">
    <citation type="submission" date="2022-10" db="EMBL/GenBank/DDBJ databases">
        <title>Roseovarius pelagicus sp. nov., isolated from Arctic seawater.</title>
        <authorList>
            <person name="Hong Y.W."/>
            <person name="Hwang C.Y."/>
        </authorList>
    </citation>
    <scope>NUCLEOTIDE SEQUENCE</scope>
    <source>
        <strain evidence="5">HL-MP18</strain>
    </source>
</reference>
<dbReference type="PRINTS" id="PR00722">
    <property type="entry name" value="CHYMOTRYPSIN"/>
</dbReference>
<feature type="signal peptide" evidence="3">
    <location>
        <begin position="1"/>
        <end position="24"/>
    </location>
</feature>
<dbReference type="Pfam" id="PF00089">
    <property type="entry name" value="Trypsin"/>
    <property type="match status" value="1"/>
</dbReference>
<sequence>MKRMIKKIAAPFVFCSALASMVAAQGKMECIEPESDRPVMRIVNGDRAKASDWPFIVSLYENEKYGHFCGGSLINQQWVLTAAHCWPPNTNVHPSTFTIHRAGSDGRQDNDMRRIAELYLHPGYDPNDADVHDIALIKLDRPFDISNSQLALLPTKQMEKKLAPTNTCSEVAGWGTLSSGAKRASEFLMSVNVRQLTSEVCRANYNGKIEGDIRPGQGPHLCAGYEEGGKDSCQGDSGGPLIVRDGPTGFLQVGVVSFGIGCAMEGFPGVYTRVSDHRDWIFQTVEAH</sequence>